<dbReference type="PANTHER" id="PTHR10363">
    <property type="entry name" value="BLEOMYCIN HYDROLASE"/>
    <property type="match status" value="1"/>
</dbReference>
<dbReference type="PROSITE" id="PS00139">
    <property type="entry name" value="THIOL_PROTEASE_CYS"/>
    <property type="match status" value="1"/>
</dbReference>
<gene>
    <name evidence="7" type="ORF">METEAL_32900</name>
</gene>
<dbReference type="Pfam" id="PF03051">
    <property type="entry name" value="Peptidase_C1_2"/>
    <property type="match status" value="1"/>
</dbReference>
<dbReference type="GO" id="GO:0043418">
    <property type="term" value="P:homocysteine catabolic process"/>
    <property type="evidence" value="ECO:0007669"/>
    <property type="project" value="TreeGrafter"/>
</dbReference>
<dbReference type="KEGG" id="msil:METEAL_32900"/>
<dbReference type="GO" id="GO:0070005">
    <property type="term" value="F:cysteine-type aminopeptidase activity"/>
    <property type="evidence" value="ECO:0007669"/>
    <property type="project" value="InterPro"/>
</dbReference>
<keyword evidence="6" id="KW-0732">Signal</keyword>
<organism evidence="7 8">
    <name type="scientific">Mesoterricola silvestris</name>
    <dbReference type="NCBI Taxonomy" id="2927979"/>
    <lineage>
        <taxon>Bacteria</taxon>
        <taxon>Pseudomonadati</taxon>
        <taxon>Acidobacteriota</taxon>
        <taxon>Holophagae</taxon>
        <taxon>Holophagales</taxon>
        <taxon>Holophagaceae</taxon>
        <taxon>Mesoterricola</taxon>
    </lineage>
</organism>
<dbReference type="SUPFAM" id="SSF54001">
    <property type="entry name" value="Cysteine proteinases"/>
    <property type="match status" value="1"/>
</dbReference>
<protein>
    <recommendedName>
        <fullName evidence="4">Aminopeptidase</fullName>
    </recommendedName>
</protein>
<evidence type="ECO:0000256" key="5">
    <source>
        <dbReference type="PIRSR" id="PIRSR005700-1"/>
    </source>
</evidence>
<dbReference type="EMBL" id="AP027080">
    <property type="protein sequence ID" value="BDU74116.1"/>
    <property type="molecule type" value="Genomic_DNA"/>
</dbReference>
<feature type="active site" evidence="5">
    <location>
        <position position="394"/>
    </location>
</feature>
<dbReference type="GO" id="GO:0009636">
    <property type="term" value="P:response to toxic substance"/>
    <property type="evidence" value="ECO:0007669"/>
    <property type="project" value="TreeGrafter"/>
</dbReference>
<evidence type="ECO:0000256" key="1">
    <source>
        <dbReference type="ARBA" id="ARBA00022670"/>
    </source>
</evidence>
<feature type="signal peptide" evidence="6">
    <location>
        <begin position="1"/>
        <end position="17"/>
    </location>
</feature>
<evidence type="ECO:0000256" key="2">
    <source>
        <dbReference type="ARBA" id="ARBA00022801"/>
    </source>
</evidence>
<comment type="similarity">
    <text evidence="4">Belongs to the peptidase C1 family.</text>
</comment>
<proteinExistence type="inferred from homology"/>
<sequence>MFARLCLPLLLAAPLLAQPITSERLDQLAASCPQDAGFRALRNALAQNDGRKLAEDWSRITAVDAHFTKRIADEPVANQMASGRCWMFSSLNLFRRTAAAHLGCDTVELSQNYLFFYDKLEKANLFLDAIARTRGTAATDRRVEFLLASPVQEGGNWQGFVDLVKKYGVVPKDVMPETFSSSNSAALNQVLFLRLKVAGVRIRAAKDEAAIEALKLQAMKDVYRILAMHLGVPPTHFTWRYVAKDKQLTPRKAWTPKDFFKEAIGADLDGFVALYSIPTLPFQKKYEIDLDRALVDGPNMFFVNCPLEVLKEAAKTCILSDRLVWFGADVSQDMQREEGLLMPGVRDFTSLYGMDFAMDRRECFESRRSVPNHNMVFTGVDIADGKPVKWLVENSWGDKGGKKGYYTMMDGWFDHFVQVVVVPRAVVPKAVLDLFGTPAEVLPPWDPMMSALNVE</sequence>
<dbReference type="RefSeq" id="WP_316412787.1">
    <property type="nucleotide sequence ID" value="NZ_AP027080.1"/>
</dbReference>
<evidence type="ECO:0000256" key="4">
    <source>
        <dbReference type="PIRNR" id="PIRNR005700"/>
    </source>
</evidence>
<feature type="active site" evidence="5">
    <location>
        <position position="373"/>
    </location>
</feature>
<dbReference type="Gene3D" id="3.90.70.10">
    <property type="entry name" value="Cysteine proteinases"/>
    <property type="match status" value="1"/>
</dbReference>
<dbReference type="InterPro" id="IPR004134">
    <property type="entry name" value="Peptidase_C1B"/>
</dbReference>
<feature type="active site" evidence="5">
    <location>
        <position position="85"/>
    </location>
</feature>
<dbReference type="InterPro" id="IPR038765">
    <property type="entry name" value="Papain-like_cys_pep_sf"/>
</dbReference>
<accession>A0AA48GYB4</accession>
<dbReference type="PIRSF" id="PIRSF005700">
    <property type="entry name" value="PepC"/>
    <property type="match status" value="1"/>
</dbReference>
<evidence type="ECO:0000256" key="6">
    <source>
        <dbReference type="SAM" id="SignalP"/>
    </source>
</evidence>
<keyword evidence="2 4" id="KW-0378">Hydrolase</keyword>
<dbReference type="InterPro" id="IPR000169">
    <property type="entry name" value="Pept_cys_AS"/>
</dbReference>
<keyword evidence="4 7" id="KW-0031">Aminopeptidase</keyword>
<dbReference type="AlphaFoldDB" id="A0AA48GYB4"/>
<dbReference type="GO" id="GO:0005737">
    <property type="term" value="C:cytoplasm"/>
    <property type="evidence" value="ECO:0007669"/>
    <property type="project" value="TreeGrafter"/>
</dbReference>
<evidence type="ECO:0000256" key="3">
    <source>
        <dbReference type="ARBA" id="ARBA00022807"/>
    </source>
</evidence>
<keyword evidence="8" id="KW-1185">Reference proteome</keyword>
<keyword evidence="3 4" id="KW-0788">Thiol protease</keyword>
<evidence type="ECO:0000313" key="7">
    <source>
        <dbReference type="EMBL" id="BDU74116.1"/>
    </source>
</evidence>
<name>A0AA48GYB4_9BACT</name>
<reference evidence="8" key="1">
    <citation type="journal article" date="2023" name="Int. J. Syst. Evol. Microbiol.">
        <title>Mesoterricola silvestris gen. nov., sp. nov., Mesoterricola sediminis sp. nov., Geothrix oryzae sp. nov., Geothrix edaphica sp. nov., Geothrix rubra sp. nov., and Geothrix limicola sp. nov., six novel members of Acidobacteriota isolated from soils.</title>
        <authorList>
            <person name="Itoh H."/>
            <person name="Sugisawa Y."/>
            <person name="Mise K."/>
            <person name="Xu Z."/>
            <person name="Kuniyasu M."/>
            <person name="Ushijima N."/>
            <person name="Kawano K."/>
            <person name="Kobayashi E."/>
            <person name="Shiratori Y."/>
            <person name="Masuda Y."/>
            <person name="Senoo K."/>
        </authorList>
    </citation>
    <scope>NUCLEOTIDE SEQUENCE [LARGE SCALE GENOMIC DNA]</scope>
    <source>
        <strain evidence="8">W79</strain>
    </source>
</reference>
<dbReference type="PANTHER" id="PTHR10363:SF2">
    <property type="entry name" value="BLEOMYCIN HYDROLASE"/>
    <property type="match status" value="1"/>
</dbReference>
<evidence type="ECO:0000313" key="8">
    <source>
        <dbReference type="Proteomes" id="UP001238179"/>
    </source>
</evidence>
<dbReference type="GO" id="GO:0006508">
    <property type="term" value="P:proteolysis"/>
    <property type="evidence" value="ECO:0007669"/>
    <property type="project" value="UniProtKB-KW"/>
</dbReference>
<dbReference type="Proteomes" id="UP001238179">
    <property type="component" value="Chromosome"/>
</dbReference>
<feature type="chain" id="PRO_5041295017" description="Aminopeptidase" evidence="6">
    <location>
        <begin position="18"/>
        <end position="455"/>
    </location>
</feature>
<keyword evidence="1 4" id="KW-0645">Protease</keyword>